<dbReference type="GO" id="GO:0000981">
    <property type="term" value="F:DNA-binding transcription factor activity, RNA polymerase II-specific"/>
    <property type="evidence" value="ECO:0007669"/>
    <property type="project" value="TreeGrafter"/>
</dbReference>
<dbReference type="InterPro" id="IPR036388">
    <property type="entry name" value="WH-like_DNA-bd_sf"/>
</dbReference>
<dbReference type="SUPFAM" id="SSF46785">
    <property type="entry name" value="Winged helix' DNA-binding domain"/>
    <property type="match status" value="1"/>
</dbReference>
<dbReference type="GO" id="GO:0009653">
    <property type="term" value="P:anatomical structure morphogenesis"/>
    <property type="evidence" value="ECO:0007669"/>
    <property type="project" value="TreeGrafter"/>
</dbReference>
<evidence type="ECO:0000256" key="2">
    <source>
        <dbReference type="PROSITE-ProRule" id="PRU00089"/>
    </source>
</evidence>
<dbReference type="Gene3D" id="1.10.10.10">
    <property type="entry name" value="Winged helix-like DNA-binding domain superfamily/Winged helix DNA-binding domain"/>
    <property type="match status" value="1"/>
</dbReference>
<dbReference type="Pfam" id="PF00250">
    <property type="entry name" value="Forkhead"/>
    <property type="match status" value="1"/>
</dbReference>
<feature type="region of interest" description="Disordered" evidence="3">
    <location>
        <begin position="262"/>
        <end position="281"/>
    </location>
</feature>
<proteinExistence type="predicted"/>
<dbReference type="PANTHER" id="PTHR11829:SF343">
    <property type="entry name" value="FORK-HEAD DOMAIN-CONTAINING PROTEIN"/>
    <property type="match status" value="1"/>
</dbReference>
<evidence type="ECO:0000313" key="5">
    <source>
        <dbReference type="EMBL" id="KAJ3475975.1"/>
    </source>
</evidence>
<feature type="compositionally biased region" description="Basic and acidic residues" evidence="3">
    <location>
        <begin position="48"/>
        <end position="57"/>
    </location>
</feature>
<dbReference type="Proteomes" id="UP001212997">
    <property type="component" value="Unassembled WGS sequence"/>
</dbReference>
<dbReference type="PANTHER" id="PTHR11829">
    <property type="entry name" value="FORKHEAD BOX PROTEIN"/>
    <property type="match status" value="1"/>
</dbReference>
<evidence type="ECO:0000256" key="1">
    <source>
        <dbReference type="ARBA" id="ARBA00023125"/>
    </source>
</evidence>
<feature type="compositionally biased region" description="Low complexity" evidence="3">
    <location>
        <begin position="84"/>
        <end position="102"/>
    </location>
</feature>
<keyword evidence="6" id="KW-1185">Reference proteome</keyword>
<comment type="caution">
    <text evidence="5">The sequence shown here is derived from an EMBL/GenBank/DDBJ whole genome shotgun (WGS) entry which is preliminary data.</text>
</comment>
<evidence type="ECO:0000259" key="4">
    <source>
        <dbReference type="PROSITE" id="PS50039"/>
    </source>
</evidence>
<name>A0AAD5YDC5_9APHY</name>
<evidence type="ECO:0000313" key="6">
    <source>
        <dbReference type="Proteomes" id="UP001212997"/>
    </source>
</evidence>
<gene>
    <name evidence="5" type="ORF">NLI96_g11470</name>
</gene>
<dbReference type="SMART" id="SM00339">
    <property type="entry name" value="FH"/>
    <property type="match status" value="1"/>
</dbReference>
<dbReference type="PROSITE" id="PS50039">
    <property type="entry name" value="FORK_HEAD_3"/>
    <property type="match status" value="1"/>
</dbReference>
<dbReference type="InterPro" id="IPR036390">
    <property type="entry name" value="WH_DNA-bd_sf"/>
</dbReference>
<keyword evidence="2" id="KW-0539">Nucleus</keyword>
<dbReference type="GO" id="GO:0000978">
    <property type="term" value="F:RNA polymerase II cis-regulatory region sequence-specific DNA binding"/>
    <property type="evidence" value="ECO:0007669"/>
    <property type="project" value="TreeGrafter"/>
</dbReference>
<feature type="compositionally biased region" description="Basic residues" evidence="3">
    <location>
        <begin position="72"/>
        <end position="83"/>
    </location>
</feature>
<feature type="domain" description="Fork-head" evidence="4">
    <location>
        <begin position="1"/>
        <end position="82"/>
    </location>
</feature>
<dbReference type="GO" id="GO:0030154">
    <property type="term" value="P:cell differentiation"/>
    <property type="evidence" value="ECO:0007669"/>
    <property type="project" value="TreeGrafter"/>
</dbReference>
<dbReference type="CDD" id="cd00059">
    <property type="entry name" value="FH_FOX"/>
    <property type="match status" value="1"/>
</dbReference>
<feature type="compositionally biased region" description="Pro residues" evidence="3">
    <location>
        <begin position="269"/>
        <end position="281"/>
    </location>
</feature>
<keyword evidence="1 2" id="KW-0238">DNA-binding</keyword>
<dbReference type="AlphaFoldDB" id="A0AAD5YDC5"/>
<protein>
    <recommendedName>
        <fullName evidence="4">Fork-head domain-containing protein</fullName>
    </recommendedName>
</protein>
<dbReference type="InterPro" id="IPR050211">
    <property type="entry name" value="FOX_domain-containing"/>
</dbReference>
<dbReference type="GO" id="GO:0005634">
    <property type="term" value="C:nucleus"/>
    <property type="evidence" value="ECO:0007669"/>
    <property type="project" value="UniProtKB-SubCell"/>
</dbReference>
<dbReference type="EMBL" id="JANAWD010000770">
    <property type="protein sequence ID" value="KAJ3475975.1"/>
    <property type="molecule type" value="Genomic_DNA"/>
</dbReference>
<feature type="DNA-binding region" description="Fork-head" evidence="2">
    <location>
        <begin position="1"/>
        <end position="82"/>
    </location>
</feature>
<accession>A0AAD5YDC5</accession>
<comment type="subcellular location">
    <subcellularLocation>
        <location evidence="2">Nucleus</location>
    </subcellularLocation>
</comment>
<reference evidence="5" key="1">
    <citation type="submission" date="2022-07" db="EMBL/GenBank/DDBJ databases">
        <title>Genome Sequence of Physisporinus lineatus.</title>
        <authorList>
            <person name="Buettner E."/>
        </authorList>
    </citation>
    <scope>NUCLEOTIDE SEQUENCE</scope>
    <source>
        <strain evidence="5">VT162</strain>
    </source>
</reference>
<evidence type="ECO:0000256" key="3">
    <source>
        <dbReference type="SAM" id="MobiDB-lite"/>
    </source>
</evidence>
<feature type="region of interest" description="Disordered" evidence="3">
    <location>
        <begin position="48"/>
        <end position="152"/>
    </location>
</feature>
<organism evidence="5 6">
    <name type="scientific">Meripilus lineatus</name>
    <dbReference type="NCBI Taxonomy" id="2056292"/>
    <lineage>
        <taxon>Eukaryota</taxon>
        <taxon>Fungi</taxon>
        <taxon>Dikarya</taxon>
        <taxon>Basidiomycota</taxon>
        <taxon>Agaricomycotina</taxon>
        <taxon>Agaricomycetes</taxon>
        <taxon>Polyporales</taxon>
        <taxon>Meripilaceae</taxon>
        <taxon>Meripilus</taxon>
    </lineage>
</organism>
<sequence>MLTLRSLYSYAIKGAPNQKLLLEDIYYAIESRNSVRHNLSLNPCFEKVPRPLTDRGKGSYWTVNDNVDPRTGVHRVRKKKSKGSKGQQSQQQQQQQQQPPQQATIESDVDYHPAPDPSFHDPNAQYVQPQSMGPDAAGPSRQATYPPPYPSPYVATPPDTMPCLSDPLQTPARFDPGFTMIPPAGMRYVPPPLFGPEEALETDEHGNINWHGIWRKELTNLAQITEEQEKAGADQEWFRMMLFRVRTALMAPPMAPGEGVVHVQGGPPHGIPGQPPNPGEE</sequence>
<dbReference type="InterPro" id="IPR001766">
    <property type="entry name" value="Fork_head_dom"/>
</dbReference>